<dbReference type="GO" id="GO:0006355">
    <property type="term" value="P:regulation of DNA-templated transcription"/>
    <property type="evidence" value="ECO:0007669"/>
    <property type="project" value="InterPro"/>
</dbReference>
<dbReference type="Gene3D" id="6.10.10.120">
    <property type="entry name" value="Antitoxin ParD1-like"/>
    <property type="match status" value="1"/>
</dbReference>
<protein>
    <recommendedName>
        <fullName evidence="5">ParD protein (Antitoxin to ParE)</fullName>
    </recommendedName>
</protein>
<dbReference type="AlphaFoldDB" id="A0A0J1EF01"/>
<dbReference type="PANTHER" id="PTHR36582:SF2">
    <property type="entry name" value="ANTITOXIN PARD"/>
    <property type="match status" value="1"/>
</dbReference>
<dbReference type="Pfam" id="PF03693">
    <property type="entry name" value="ParD_antitoxin"/>
    <property type="match status" value="1"/>
</dbReference>
<dbReference type="InterPro" id="IPR022789">
    <property type="entry name" value="ParD"/>
</dbReference>
<accession>A0A0J1EF01</accession>
<evidence type="ECO:0000256" key="1">
    <source>
        <dbReference type="ARBA" id="ARBA00008580"/>
    </source>
</evidence>
<dbReference type="EMBL" id="LECT01000029">
    <property type="protein sequence ID" value="KLU04109.1"/>
    <property type="molecule type" value="Genomic_DNA"/>
</dbReference>
<evidence type="ECO:0008006" key="5">
    <source>
        <dbReference type="Google" id="ProtNLM"/>
    </source>
</evidence>
<dbReference type="NCBIfam" id="TIGR02606">
    <property type="entry name" value="antidote_CC2985"/>
    <property type="match status" value="1"/>
</dbReference>
<keyword evidence="2" id="KW-1277">Toxin-antitoxin system</keyword>
<gene>
    <name evidence="3" type="ORF">RISK_003695</name>
</gene>
<name>A0A0J1EF01_RHOIS</name>
<dbReference type="PATRIC" id="fig|595434.4.peg.3514"/>
<evidence type="ECO:0000313" key="4">
    <source>
        <dbReference type="Proteomes" id="UP000036367"/>
    </source>
</evidence>
<dbReference type="InterPro" id="IPR038296">
    <property type="entry name" value="ParD_sf"/>
</dbReference>
<comment type="similarity">
    <text evidence="1">Belongs to the ParD antitoxin family.</text>
</comment>
<keyword evidence="4" id="KW-1185">Reference proteome</keyword>
<organism evidence="3 4">
    <name type="scientific">Rhodopirellula islandica</name>
    <dbReference type="NCBI Taxonomy" id="595434"/>
    <lineage>
        <taxon>Bacteria</taxon>
        <taxon>Pseudomonadati</taxon>
        <taxon>Planctomycetota</taxon>
        <taxon>Planctomycetia</taxon>
        <taxon>Pirellulales</taxon>
        <taxon>Pirellulaceae</taxon>
        <taxon>Rhodopirellula</taxon>
    </lineage>
</organism>
<comment type="caution">
    <text evidence="3">The sequence shown here is derived from an EMBL/GenBank/DDBJ whole genome shotgun (WGS) entry which is preliminary data.</text>
</comment>
<dbReference type="PANTHER" id="PTHR36582">
    <property type="entry name" value="ANTITOXIN PARD"/>
    <property type="match status" value="1"/>
</dbReference>
<sequence length="89" mass="9602">MRETMSLSLTPEQSSFVESCVGTGRFQSASEVVRAGLRLLADQEAIRLAELEAVKNLVQAGADSIDRGELLDSTEFFSSLREKYSASGG</sequence>
<dbReference type="STRING" id="595434.RISK_003695"/>
<evidence type="ECO:0000313" key="3">
    <source>
        <dbReference type="EMBL" id="KLU04109.1"/>
    </source>
</evidence>
<dbReference type="SUPFAM" id="SSF47598">
    <property type="entry name" value="Ribbon-helix-helix"/>
    <property type="match status" value="1"/>
</dbReference>
<reference evidence="3" key="1">
    <citation type="submission" date="2015-05" db="EMBL/GenBank/DDBJ databases">
        <title>Permanent draft genome of Rhodopirellula islandicus K833.</title>
        <authorList>
            <person name="Kizina J."/>
            <person name="Richter M."/>
            <person name="Glockner F.O."/>
            <person name="Harder J."/>
        </authorList>
    </citation>
    <scope>NUCLEOTIDE SEQUENCE [LARGE SCALE GENOMIC DNA]</scope>
    <source>
        <strain evidence="3">K833</strain>
    </source>
</reference>
<dbReference type="InterPro" id="IPR010985">
    <property type="entry name" value="Ribbon_hlx_hlx"/>
</dbReference>
<evidence type="ECO:0000256" key="2">
    <source>
        <dbReference type="ARBA" id="ARBA00022649"/>
    </source>
</evidence>
<proteinExistence type="inferred from homology"/>
<dbReference type="Proteomes" id="UP000036367">
    <property type="component" value="Unassembled WGS sequence"/>
</dbReference>